<gene>
    <name evidence="2" type="ORF">CK203_113095</name>
</gene>
<dbReference type="AlphaFoldDB" id="A0A438FDD5"/>
<sequence length="105" mass="11409">MAEIIPKETTLQALNIIIQLHSEKILEKKRVTQSSRLQRRHCWVLITLLSLAFQSVRGAEGEADSLAHGGGGSGFASGGANQSGTNESSSTGDGVREFFSRWTRH</sequence>
<dbReference type="Proteomes" id="UP000288805">
    <property type="component" value="Unassembled WGS sequence"/>
</dbReference>
<dbReference type="EMBL" id="QGNW01000992">
    <property type="protein sequence ID" value="RVW58007.1"/>
    <property type="molecule type" value="Genomic_DNA"/>
</dbReference>
<organism evidence="2 3">
    <name type="scientific">Vitis vinifera</name>
    <name type="common">Grape</name>
    <dbReference type="NCBI Taxonomy" id="29760"/>
    <lineage>
        <taxon>Eukaryota</taxon>
        <taxon>Viridiplantae</taxon>
        <taxon>Streptophyta</taxon>
        <taxon>Embryophyta</taxon>
        <taxon>Tracheophyta</taxon>
        <taxon>Spermatophyta</taxon>
        <taxon>Magnoliopsida</taxon>
        <taxon>eudicotyledons</taxon>
        <taxon>Gunneridae</taxon>
        <taxon>Pentapetalae</taxon>
        <taxon>rosids</taxon>
        <taxon>Vitales</taxon>
        <taxon>Vitaceae</taxon>
        <taxon>Viteae</taxon>
        <taxon>Vitis</taxon>
    </lineage>
</organism>
<comment type="caution">
    <text evidence="2">The sequence shown here is derived from an EMBL/GenBank/DDBJ whole genome shotgun (WGS) entry which is preliminary data.</text>
</comment>
<proteinExistence type="predicted"/>
<evidence type="ECO:0000313" key="3">
    <source>
        <dbReference type="Proteomes" id="UP000288805"/>
    </source>
</evidence>
<evidence type="ECO:0000313" key="2">
    <source>
        <dbReference type="EMBL" id="RVW58007.1"/>
    </source>
</evidence>
<reference evidence="2 3" key="1">
    <citation type="journal article" date="2018" name="PLoS Genet.">
        <title>Population sequencing reveals clonal diversity and ancestral inbreeding in the grapevine cultivar Chardonnay.</title>
        <authorList>
            <person name="Roach M.J."/>
            <person name="Johnson D.L."/>
            <person name="Bohlmann J."/>
            <person name="van Vuuren H.J."/>
            <person name="Jones S.J."/>
            <person name="Pretorius I.S."/>
            <person name="Schmidt S.A."/>
            <person name="Borneman A.R."/>
        </authorList>
    </citation>
    <scope>NUCLEOTIDE SEQUENCE [LARGE SCALE GENOMIC DNA]</scope>
    <source>
        <strain evidence="3">cv. Chardonnay</strain>
        <tissue evidence="2">Leaf</tissue>
    </source>
</reference>
<name>A0A438FDD5_VITVI</name>
<evidence type="ECO:0000256" key="1">
    <source>
        <dbReference type="SAM" id="MobiDB-lite"/>
    </source>
</evidence>
<accession>A0A438FDD5</accession>
<feature type="compositionally biased region" description="Gly residues" evidence="1">
    <location>
        <begin position="68"/>
        <end position="77"/>
    </location>
</feature>
<protein>
    <submittedName>
        <fullName evidence="2">Uncharacterized protein</fullName>
    </submittedName>
</protein>
<feature type="region of interest" description="Disordered" evidence="1">
    <location>
        <begin position="62"/>
        <end position="105"/>
    </location>
</feature>